<reference evidence="12" key="1">
    <citation type="submission" date="2021-01" db="EMBL/GenBank/DDBJ databases">
        <authorList>
            <person name="Corre E."/>
            <person name="Pelletier E."/>
            <person name="Niang G."/>
            <person name="Scheremetjew M."/>
            <person name="Finn R."/>
            <person name="Kale V."/>
            <person name="Holt S."/>
            <person name="Cochrane G."/>
            <person name="Meng A."/>
            <person name="Brown T."/>
            <person name="Cohen L."/>
        </authorList>
    </citation>
    <scope>NUCLEOTIDE SEQUENCE</scope>
    <source>
        <strain evidence="12">Pbaha01</strain>
    </source>
</reference>
<name>A0A7S0FEE2_9DINO</name>
<dbReference type="GO" id="GO:0004648">
    <property type="term" value="F:O-phospho-L-serine:2-oxoglutarate aminotransferase activity"/>
    <property type="evidence" value="ECO:0007669"/>
    <property type="project" value="UniProtKB-EC"/>
</dbReference>
<dbReference type="EC" id="2.6.1.52" evidence="4"/>
<keyword evidence="9" id="KW-0718">Serine biosynthesis</keyword>
<keyword evidence="7" id="KW-0808">Transferase</keyword>
<dbReference type="Gene3D" id="3.90.1150.10">
    <property type="entry name" value="Aspartate Aminotransferase, domain 1"/>
    <property type="match status" value="1"/>
</dbReference>
<dbReference type="PANTHER" id="PTHR43247:SF1">
    <property type="entry name" value="PHOSPHOSERINE AMINOTRANSFERASE"/>
    <property type="match status" value="1"/>
</dbReference>
<dbReference type="SUPFAM" id="SSF53383">
    <property type="entry name" value="PLP-dependent transferases"/>
    <property type="match status" value="1"/>
</dbReference>
<comment type="pathway">
    <text evidence="2">Amino-acid biosynthesis; L-serine biosynthesis; L-serine from 3-phospho-D-glycerate: step 2/3.</text>
</comment>
<evidence type="ECO:0000256" key="8">
    <source>
        <dbReference type="ARBA" id="ARBA00022898"/>
    </source>
</evidence>
<evidence type="ECO:0000256" key="7">
    <source>
        <dbReference type="ARBA" id="ARBA00022679"/>
    </source>
</evidence>
<feature type="domain" description="Aminotransferase class V" evidence="11">
    <location>
        <begin position="67"/>
        <end position="382"/>
    </location>
</feature>
<dbReference type="GO" id="GO:0006564">
    <property type="term" value="P:L-serine biosynthetic process"/>
    <property type="evidence" value="ECO:0007669"/>
    <property type="project" value="UniProtKB-KW"/>
</dbReference>
<evidence type="ECO:0000256" key="6">
    <source>
        <dbReference type="ARBA" id="ARBA00022605"/>
    </source>
</evidence>
<evidence type="ECO:0000256" key="3">
    <source>
        <dbReference type="ARBA" id="ARBA00006904"/>
    </source>
</evidence>
<dbReference type="GO" id="GO:0030170">
    <property type="term" value="F:pyridoxal phosphate binding"/>
    <property type="evidence" value="ECO:0007669"/>
    <property type="project" value="TreeGrafter"/>
</dbReference>
<evidence type="ECO:0000256" key="5">
    <source>
        <dbReference type="ARBA" id="ARBA00022576"/>
    </source>
</evidence>
<keyword evidence="5" id="KW-0032">Aminotransferase</keyword>
<dbReference type="InterPro" id="IPR000192">
    <property type="entry name" value="Aminotrans_V_dom"/>
</dbReference>
<dbReference type="HAMAP" id="MF_00160">
    <property type="entry name" value="SerC_aminotrans_5"/>
    <property type="match status" value="1"/>
</dbReference>
<evidence type="ECO:0000256" key="10">
    <source>
        <dbReference type="ARBA" id="ARBA00049007"/>
    </source>
</evidence>
<dbReference type="UniPathway" id="UPA00135">
    <property type="reaction ID" value="UER00197"/>
</dbReference>
<evidence type="ECO:0000256" key="1">
    <source>
        <dbReference type="ARBA" id="ARBA00001933"/>
    </source>
</evidence>
<evidence type="ECO:0000313" key="12">
    <source>
        <dbReference type="EMBL" id="CAD8354030.1"/>
    </source>
</evidence>
<evidence type="ECO:0000256" key="2">
    <source>
        <dbReference type="ARBA" id="ARBA00005099"/>
    </source>
</evidence>
<evidence type="ECO:0000259" key="11">
    <source>
        <dbReference type="Pfam" id="PF00266"/>
    </source>
</evidence>
<proteinExistence type="inferred from homology"/>
<dbReference type="AlphaFoldDB" id="A0A7S0FEE2"/>
<dbReference type="Pfam" id="PF00266">
    <property type="entry name" value="Aminotran_5"/>
    <property type="match status" value="1"/>
</dbReference>
<accession>A0A7S0FEE2</accession>
<dbReference type="PANTHER" id="PTHR43247">
    <property type="entry name" value="PHOSPHOSERINE AMINOTRANSFERASE"/>
    <property type="match status" value="1"/>
</dbReference>
<gene>
    <name evidence="12" type="ORF">PBAH0796_LOCUS9397</name>
</gene>
<sequence length="464" mass="51190">MLPAIRPMLEARLARSAARGCATVAGGKVHAANAPLHVAGSSVPFSELKTRPFTHTKHLGRDRAINLAAGAAALPLEVLERAAQGFVDTDGTGMSVAEMGYRTRPFHAIMERAESGLRRLLDIPDSHEVHFFNGGATLQFSAIPLNLLGGENEGKSANYLMSGHWSEKARNEARVFGRVTEVAVDPAGLYFEIPDSSTWKMDPDGAYFHYTSADTRQGLEIRDFDFGAVPEGIPVVCDASANLGSQPIDVSKYGVLYAASHKNFSTAGVCYSIIRRDLISDRTQMRMIPTMCNWLTFQNAPNKIYNVPVLTSVWLGALTTEWMLERGGVSAFEDLAIRRSGLLYDFIDNSGGFYRTFVKKSSLRSRMQVVFTVRSGSGEDHALVESFLKEANDSLGWLDIRSHPLGLPSDAIRVTMYNHQTEDTVRVVREFMHDFQKRHDNTVQEGFKPMGCSTAASQQERVYA</sequence>
<dbReference type="InterPro" id="IPR015424">
    <property type="entry name" value="PyrdxlP-dep_Trfase"/>
</dbReference>
<organism evidence="12">
    <name type="scientific">Pyrodinium bahamense</name>
    <dbReference type="NCBI Taxonomy" id="73915"/>
    <lineage>
        <taxon>Eukaryota</taxon>
        <taxon>Sar</taxon>
        <taxon>Alveolata</taxon>
        <taxon>Dinophyceae</taxon>
        <taxon>Gonyaulacales</taxon>
        <taxon>Pyrocystaceae</taxon>
        <taxon>Pyrodinium</taxon>
    </lineage>
</organism>
<protein>
    <recommendedName>
        <fullName evidence="4">phosphoserine transaminase</fullName>
        <ecNumber evidence="4">2.6.1.52</ecNumber>
    </recommendedName>
</protein>
<dbReference type="Gene3D" id="3.40.640.10">
    <property type="entry name" value="Type I PLP-dependent aspartate aminotransferase-like (Major domain)"/>
    <property type="match status" value="1"/>
</dbReference>
<dbReference type="InterPro" id="IPR015422">
    <property type="entry name" value="PyrdxlP-dep_Trfase_small"/>
</dbReference>
<dbReference type="InterPro" id="IPR015421">
    <property type="entry name" value="PyrdxlP-dep_Trfase_major"/>
</dbReference>
<evidence type="ECO:0000256" key="4">
    <source>
        <dbReference type="ARBA" id="ARBA00013030"/>
    </source>
</evidence>
<dbReference type="InterPro" id="IPR022278">
    <property type="entry name" value="Pser_aminoTfrase"/>
</dbReference>
<dbReference type="NCBIfam" id="NF003764">
    <property type="entry name" value="PRK05355.1"/>
    <property type="match status" value="1"/>
</dbReference>
<keyword evidence="8" id="KW-0663">Pyridoxal phosphate</keyword>
<comment type="catalytic activity">
    <reaction evidence="10">
        <text>O-phospho-L-serine + 2-oxoglutarate = 3-phosphooxypyruvate + L-glutamate</text>
        <dbReference type="Rhea" id="RHEA:14329"/>
        <dbReference type="ChEBI" id="CHEBI:16810"/>
        <dbReference type="ChEBI" id="CHEBI:18110"/>
        <dbReference type="ChEBI" id="CHEBI:29985"/>
        <dbReference type="ChEBI" id="CHEBI:57524"/>
        <dbReference type="EC" id="2.6.1.52"/>
    </reaction>
</comment>
<dbReference type="EMBL" id="HBEG01015508">
    <property type="protein sequence ID" value="CAD8354030.1"/>
    <property type="molecule type" value="Transcribed_RNA"/>
</dbReference>
<comment type="cofactor">
    <cofactor evidence="1">
        <name>pyridoxal 5'-phosphate</name>
        <dbReference type="ChEBI" id="CHEBI:597326"/>
    </cofactor>
</comment>
<keyword evidence="6" id="KW-0028">Amino-acid biosynthesis</keyword>
<evidence type="ECO:0000256" key="9">
    <source>
        <dbReference type="ARBA" id="ARBA00023299"/>
    </source>
</evidence>
<comment type="similarity">
    <text evidence="3">Belongs to the class-V pyridoxal-phosphate-dependent aminotransferase family. SerC subfamily.</text>
</comment>
<dbReference type="GO" id="GO:0005737">
    <property type="term" value="C:cytoplasm"/>
    <property type="evidence" value="ECO:0007669"/>
    <property type="project" value="TreeGrafter"/>
</dbReference>